<comment type="caution">
    <text evidence="1">The sequence shown here is derived from an EMBL/GenBank/DDBJ whole genome shotgun (WGS) entry which is preliminary data.</text>
</comment>
<proteinExistence type="predicted"/>
<protein>
    <submittedName>
        <fullName evidence="1">Transposase</fullName>
    </submittedName>
</protein>
<organism evidence="1 2">
    <name type="scientific">Fibrella forsythiae</name>
    <dbReference type="NCBI Taxonomy" id="2817061"/>
    <lineage>
        <taxon>Bacteria</taxon>
        <taxon>Pseudomonadati</taxon>
        <taxon>Bacteroidota</taxon>
        <taxon>Cytophagia</taxon>
        <taxon>Cytophagales</taxon>
        <taxon>Spirosomataceae</taxon>
        <taxon>Fibrella</taxon>
    </lineage>
</organism>
<evidence type="ECO:0000313" key="1">
    <source>
        <dbReference type="EMBL" id="MBO0952632.1"/>
    </source>
</evidence>
<dbReference type="EMBL" id="JAFMYW010000012">
    <property type="protein sequence ID" value="MBO0952632.1"/>
    <property type="molecule type" value="Genomic_DNA"/>
</dbReference>
<accession>A0ABS3JRK2</accession>
<evidence type="ECO:0000313" key="2">
    <source>
        <dbReference type="Proteomes" id="UP000664628"/>
    </source>
</evidence>
<keyword evidence="2" id="KW-1185">Reference proteome</keyword>
<gene>
    <name evidence="1" type="ORF">J2I46_28895</name>
</gene>
<dbReference type="Proteomes" id="UP000664628">
    <property type="component" value="Unassembled WGS sequence"/>
</dbReference>
<sequence>MGRAHRTFSTQQKSQIALEAIRERKTLSEIAQQHDVYPTQIKVCKK</sequence>
<reference evidence="1 2" key="1">
    <citation type="submission" date="2021-03" db="EMBL/GenBank/DDBJ databases">
        <title>Fibrella sp. HMF5405 genome sequencing and assembly.</title>
        <authorList>
            <person name="Kang H."/>
            <person name="Kim H."/>
            <person name="Bae S."/>
            <person name="Joh K."/>
        </authorList>
    </citation>
    <scope>NUCLEOTIDE SEQUENCE [LARGE SCALE GENOMIC DNA]</scope>
    <source>
        <strain evidence="1 2">HMF5405</strain>
    </source>
</reference>
<name>A0ABS3JRK2_9BACT</name>